<evidence type="ECO:0000256" key="1">
    <source>
        <dbReference type="SAM" id="Phobius"/>
    </source>
</evidence>
<accession>A0ABU7FB68</accession>
<proteinExistence type="predicted"/>
<evidence type="ECO:0000313" key="3">
    <source>
        <dbReference type="Proteomes" id="UP001333996"/>
    </source>
</evidence>
<dbReference type="RefSeq" id="WP_329505350.1">
    <property type="nucleotide sequence ID" value="NZ_BAAAYZ010000206.1"/>
</dbReference>
<organism evidence="2 3">
    <name type="scientific">Streptomyces chiangmaiensis</name>
    <dbReference type="NCBI Taxonomy" id="766497"/>
    <lineage>
        <taxon>Bacteria</taxon>
        <taxon>Bacillati</taxon>
        <taxon>Actinomycetota</taxon>
        <taxon>Actinomycetes</taxon>
        <taxon>Kitasatosporales</taxon>
        <taxon>Streptomycetaceae</taxon>
        <taxon>Streptomyces</taxon>
    </lineage>
</organism>
<dbReference type="Pfam" id="PF06779">
    <property type="entry name" value="MFS_4"/>
    <property type="match status" value="1"/>
</dbReference>
<keyword evidence="1" id="KW-0812">Transmembrane</keyword>
<keyword evidence="3" id="KW-1185">Reference proteome</keyword>
<keyword evidence="1" id="KW-1133">Transmembrane helix</keyword>
<dbReference type="SUPFAM" id="SSF103473">
    <property type="entry name" value="MFS general substrate transporter"/>
    <property type="match status" value="1"/>
</dbReference>
<reference evidence="2" key="1">
    <citation type="submission" date="2024-01" db="EMBL/GenBank/DDBJ databases">
        <title>First draft genome sequence data of TA4-1, the type strain of Gram-positive actinobacterium Streptomyces chiangmaiensis.</title>
        <authorList>
            <person name="Yasawong M."/>
            <person name="Nantapong N."/>
        </authorList>
    </citation>
    <scope>NUCLEOTIDE SEQUENCE</scope>
    <source>
        <strain evidence="2">TA4-1</strain>
    </source>
</reference>
<dbReference type="InterPro" id="IPR036259">
    <property type="entry name" value="MFS_trans_sf"/>
</dbReference>
<dbReference type="InterPro" id="IPR010645">
    <property type="entry name" value="MFS_4"/>
</dbReference>
<name>A0ABU7FB68_9ACTN</name>
<keyword evidence="1" id="KW-0472">Membrane</keyword>
<evidence type="ECO:0000313" key="2">
    <source>
        <dbReference type="EMBL" id="MED7821330.1"/>
    </source>
</evidence>
<dbReference type="EMBL" id="JAYWVC010000008">
    <property type="protein sequence ID" value="MED7821330.1"/>
    <property type="molecule type" value="Genomic_DNA"/>
</dbReference>
<protein>
    <submittedName>
        <fullName evidence="2">YbfB/YjiJ family MFS transporter</fullName>
    </submittedName>
</protein>
<feature type="transmembrane region" description="Helical" evidence="1">
    <location>
        <begin position="28"/>
        <end position="47"/>
    </location>
</feature>
<comment type="caution">
    <text evidence="2">The sequence shown here is derived from an EMBL/GenBank/DDBJ whole genome shotgun (WGS) entry which is preliminary data.</text>
</comment>
<dbReference type="Proteomes" id="UP001333996">
    <property type="component" value="Unassembled WGS sequence"/>
</dbReference>
<sequence>MMVLAPVGLLACGVPVSMVWFFGWRLVSGVAGGVIMVRVAGAVLPHLRGERRGPAGGAIFAGLGLGIAASRTGGTEA</sequence>
<gene>
    <name evidence="2" type="ORF">VXC91_04845</name>
</gene>